<gene>
    <name evidence="2" type="ORF">FH972_006821</name>
</gene>
<keyword evidence="3" id="KW-1185">Reference proteome</keyword>
<name>A0A5N6QVV0_9ROSI</name>
<evidence type="ECO:0000256" key="1">
    <source>
        <dbReference type="SAM" id="MobiDB-lite"/>
    </source>
</evidence>
<dbReference type="AlphaFoldDB" id="A0A5N6QVV0"/>
<protein>
    <submittedName>
        <fullName evidence="2">Uncharacterized protein</fullName>
    </submittedName>
</protein>
<evidence type="ECO:0000313" key="2">
    <source>
        <dbReference type="EMBL" id="KAE8010450.1"/>
    </source>
</evidence>
<sequence>MGGRSLTSRPTGCTRSRPPQPRSHGASGGNRCELAEQAVADVGHIPGVRAAVLPARVVISHFPPRPRLCR</sequence>
<organism evidence="2 3">
    <name type="scientific">Carpinus fangiana</name>
    <dbReference type="NCBI Taxonomy" id="176857"/>
    <lineage>
        <taxon>Eukaryota</taxon>
        <taxon>Viridiplantae</taxon>
        <taxon>Streptophyta</taxon>
        <taxon>Embryophyta</taxon>
        <taxon>Tracheophyta</taxon>
        <taxon>Spermatophyta</taxon>
        <taxon>Magnoliopsida</taxon>
        <taxon>eudicotyledons</taxon>
        <taxon>Gunneridae</taxon>
        <taxon>Pentapetalae</taxon>
        <taxon>rosids</taxon>
        <taxon>fabids</taxon>
        <taxon>Fagales</taxon>
        <taxon>Betulaceae</taxon>
        <taxon>Carpinus</taxon>
    </lineage>
</organism>
<proteinExistence type="predicted"/>
<feature type="region of interest" description="Disordered" evidence="1">
    <location>
        <begin position="1"/>
        <end position="31"/>
    </location>
</feature>
<reference evidence="2 3" key="1">
    <citation type="submission" date="2019-06" db="EMBL/GenBank/DDBJ databases">
        <title>A chromosomal-level reference genome of Carpinus fangiana (Coryloideae, Betulaceae).</title>
        <authorList>
            <person name="Yang X."/>
            <person name="Wang Z."/>
            <person name="Zhang L."/>
            <person name="Hao G."/>
            <person name="Liu J."/>
            <person name="Yang Y."/>
        </authorList>
    </citation>
    <scope>NUCLEOTIDE SEQUENCE [LARGE SCALE GENOMIC DNA]</scope>
    <source>
        <strain evidence="2">Cfa_2016G</strain>
        <tissue evidence="2">Leaf</tissue>
    </source>
</reference>
<dbReference type="EMBL" id="CM017322">
    <property type="protein sequence ID" value="KAE8010450.1"/>
    <property type="molecule type" value="Genomic_DNA"/>
</dbReference>
<dbReference type="Proteomes" id="UP000327013">
    <property type="component" value="Chromosome 2"/>
</dbReference>
<accession>A0A5N6QVV0</accession>
<dbReference type="OrthoDB" id="1938105at2759"/>
<evidence type="ECO:0000313" key="3">
    <source>
        <dbReference type="Proteomes" id="UP000327013"/>
    </source>
</evidence>
<feature type="compositionally biased region" description="Polar residues" evidence="1">
    <location>
        <begin position="1"/>
        <end position="14"/>
    </location>
</feature>